<name>A0A0V1B531_TRISP</name>
<protein>
    <submittedName>
        <fullName evidence="9">Equilibrative nucleoside transporter 1</fullName>
    </submittedName>
</protein>
<feature type="transmembrane region" description="Helical" evidence="8">
    <location>
        <begin position="461"/>
        <end position="484"/>
    </location>
</feature>
<keyword evidence="6 8" id="KW-0472">Membrane</keyword>
<dbReference type="Proteomes" id="UP000054776">
    <property type="component" value="Unassembled WGS sequence"/>
</dbReference>
<comment type="caution">
    <text evidence="9">The sequence shown here is derived from an EMBL/GenBank/DDBJ whole genome shotgun (WGS) entry which is preliminary data.</text>
</comment>
<evidence type="ECO:0000256" key="7">
    <source>
        <dbReference type="SAM" id="MobiDB-lite"/>
    </source>
</evidence>
<dbReference type="InterPro" id="IPR002259">
    <property type="entry name" value="Eqnu_transpt"/>
</dbReference>
<evidence type="ECO:0000256" key="1">
    <source>
        <dbReference type="ARBA" id="ARBA00004141"/>
    </source>
</evidence>
<dbReference type="FunCoup" id="A0A0V1B531">
    <property type="interactions" value="46"/>
</dbReference>
<evidence type="ECO:0000256" key="3">
    <source>
        <dbReference type="ARBA" id="ARBA00022448"/>
    </source>
</evidence>
<dbReference type="PANTHER" id="PTHR10332:SF88">
    <property type="entry name" value="EQUILIBRATIVE NUCLEOSIDE TRANSPORTER 1, ISOFORM A"/>
    <property type="match status" value="1"/>
</dbReference>
<proteinExistence type="inferred from homology"/>
<keyword evidence="3" id="KW-0813">Transport</keyword>
<dbReference type="PRINTS" id="PR01130">
    <property type="entry name" value="DERENTRNSPRT"/>
</dbReference>
<comment type="similarity">
    <text evidence="2">Belongs to the SLC29A/ENT transporter (TC 2.A.57) family.</text>
</comment>
<feature type="transmembrane region" description="Helical" evidence="8">
    <location>
        <begin position="357"/>
        <end position="382"/>
    </location>
</feature>
<comment type="subcellular location">
    <subcellularLocation>
        <location evidence="1">Membrane</location>
        <topology evidence="1">Multi-pass membrane protein</topology>
    </subcellularLocation>
</comment>
<evidence type="ECO:0000256" key="6">
    <source>
        <dbReference type="ARBA" id="ARBA00023136"/>
    </source>
</evidence>
<keyword evidence="10" id="KW-1185">Reference proteome</keyword>
<dbReference type="OrthoDB" id="1856718at2759"/>
<feature type="transmembrane region" description="Helical" evidence="8">
    <location>
        <begin position="251"/>
        <end position="273"/>
    </location>
</feature>
<dbReference type="Pfam" id="PF01733">
    <property type="entry name" value="Nucleoside_tran"/>
    <property type="match status" value="1"/>
</dbReference>
<feature type="region of interest" description="Disordered" evidence="7">
    <location>
        <begin position="531"/>
        <end position="558"/>
    </location>
</feature>
<dbReference type="PANTHER" id="PTHR10332">
    <property type="entry name" value="EQUILIBRATIVE NUCLEOSIDE TRANSPORTER"/>
    <property type="match status" value="1"/>
</dbReference>
<keyword evidence="4 8" id="KW-0812">Transmembrane</keyword>
<evidence type="ECO:0000313" key="9">
    <source>
        <dbReference type="EMBL" id="KRY32057.1"/>
    </source>
</evidence>
<feature type="transmembrane region" description="Helical" evidence="8">
    <location>
        <begin position="426"/>
        <end position="449"/>
    </location>
</feature>
<dbReference type="GO" id="GO:0005886">
    <property type="term" value="C:plasma membrane"/>
    <property type="evidence" value="ECO:0007669"/>
    <property type="project" value="TreeGrafter"/>
</dbReference>
<evidence type="ECO:0000256" key="2">
    <source>
        <dbReference type="ARBA" id="ARBA00007965"/>
    </source>
</evidence>
<feature type="transmembrane region" description="Helical" evidence="8">
    <location>
        <begin position="496"/>
        <end position="519"/>
    </location>
</feature>
<evidence type="ECO:0000256" key="4">
    <source>
        <dbReference type="ARBA" id="ARBA00022692"/>
    </source>
</evidence>
<dbReference type="GO" id="GO:0005337">
    <property type="term" value="F:nucleoside transmembrane transporter activity"/>
    <property type="evidence" value="ECO:0007669"/>
    <property type="project" value="InterPro"/>
</dbReference>
<feature type="transmembrane region" description="Helical" evidence="8">
    <location>
        <begin position="189"/>
        <end position="207"/>
    </location>
</feature>
<feature type="transmembrane region" description="Helical" evidence="8">
    <location>
        <begin position="285"/>
        <end position="305"/>
    </location>
</feature>
<evidence type="ECO:0000256" key="8">
    <source>
        <dbReference type="SAM" id="Phobius"/>
    </source>
</evidence>
<gene>
    <name evidence="9" type="primary">SLC29A1</name>
    <name evidence="9" type="ORF">T01_5761</name>
</gene>
<feature type="transmembrane region" description="Helical" evidence="8">
    <location>
        <begin position="158"/>
        <end position="177"/>
    </location>
</feature>
<dbReference type="STRING" id="6334.A0A0V1B531"/>
<reference evidence="9 10" key="1">
    <citation type="submission" date="2015-01" db="EMBL/GenBank/DDBJ databases">
        <title>Evolution of Trichinella species and genotypes.</title>
        <authorList>
            <person name="Korhonen P.K."/>
            <person name="Edoardo P."/>
            <person name="Giuseppe L.R."/>
            <person name="Gasser R.B."/>
        </authorList>
    </citation>
    <scope>NUCLEOTIDE SEQUENCE [LARGE SCALE GENOMIC DNA]</scope>
    <source>
        <strain evidence="9">ISS3</strain>
    </source>
</reference>
<dbReference type="SUPFAM" id="SSF103473">
    <property type="entry name" value="MFS general substrate transporter"/>
    <property type="match status" value="1"/>
</dbReference>
<accession>A0A0V1B531</accession>
<dbReference type="InterPro" id="IPR036259">
    <property type="entry name" value="MFS_trans_sf"/>
</dbReference>
<evidence type="ECO:0000256" key="5">
    <source>
        <dbReference type="ARBA" id="ARBA00022989"/>
    </source>
</evidence>
<evidence type="ECO:0000313" key="10">
    <source>
        <dbReference type="Proteomes" id="UP000054776"/>
    </source>
</evidence>
<dbReference type="EMBL" id="JYDH01000105">
    <property type="protein sequence ID" value="KRY32057.1"/>
    <property type="molecule type" value="Genomic_DNA"/>
</dbReference>
<feature type="transmembrane region" description="Helical" evidence="8">
    <location>
        <begin position="213"/>
        <end position="239"/>
    </location>
</feature>
<organism evidence="9 10">
    <name type="scientific">Trichinella spiralis</name>
    <name type="common">Trichina worm</name>
    <dbReference type="NCBI Taxonomy" id="6334"/>
    <lineage>
        <taxon>Eukaryota</taxon>
        <taxon>Metazoa</taxon>
        <taxon>Ecdysozoa</taxon>
        <taxon>Nematoda</taxon>
        <taxon>Enoplea</taxon>
        <taxon>Dorylaimia</taxon>
        <taxon>Trichinellida</taxon>
        <taxon>Trichinellidae</taxon>
        <taxon>Trichinella</taxon>
    </lineage>
</organism>
<feature type="transmembrane region" description="Helical" evidence="8">
    <location>
        <begin position="105"/>
        <end position="125"/>
    </location>
</feature>
<keyword evidence="5 8" id="KW-1133">Transmembrane helix</keyword>
<dbReference type="AlphaFoldDB" id="A0A0V1B531"/>
<dbReference type="InParanoid" id="A0A0V1B531"/>
<sequence length="624" mass="69483">MFKCLQYRIMQKTFISVLPGKYLTQSAFIIKYNNVNTNKCQQIVTSMLDKIAQKYNEQLQPFKKILFYDDIYIQMESIEVQQNIAGQIDQAEENNTLKMAEERVICTYSVQVIFFLLGICCLLPWNLFITAKEYFQYKLSPMLNITGHHDFADTFENYFSFVGSATILIGNLVNVALTDKLSIGVRMIGAHILMIASLIPALALAVVDTSSARLSFFVITLIFMAIGNFGSSVLAGSSLGLSALYPSRCMVLLLCGWSMSGIFTSLLSIFSIWSNHGSPMLIGSSYFTISILYVIVSCVAYYEVLHKKLPQRFKSVGINEQSTRQDDQCQLLQEYQEYSINVLWKKMDVVKNVFYETIYYAIVLFVVNFVTLVCFPALASLTKSTSNNTTWNEYFLPVGLFLNFNVSDLIGRSITQKLRWPKADHALLVVLAVARIALIPALLCCNVASRPLAEGLMPDDFGFAFLITVLGFSNGYLINLCTIYCSAQVNDEWKEIAGALSAVYQCFGVVSGSIFSFFIARAVLSTNIPWSGKRSSTSGSPADTGKSSIPSTAKSLPGSTSIPLAQVCRYGLQTGGLQRTGMNLLGKIISGLLEIVPKIIINKLFFNCFLFPSTYEPLRWRKSG</sequence>